<name>A0A915J3M7_ROMCU</name>
<keyword evidence="1" id="KW-1185">Reference proteome</keyword>
<protein>
    <submittedName>
        <fullName evidence="2">Uncharacterized protein</fullName>
    </submittedName>
</protein>
<dbReference type="Proteomes" id="UP000887565">
    <property type="component" value="Unplaced"/>
</dbReference>
<sequence>MIRLKSALDDDDPKKPIGKRESKEPIFHLLWNRRCSDRKKGRFNLTDNCSEQGKAKIKETASCLSIFNVDKTVVGTSVHLTRLFVKIIYLSLMNEKVFLIEYNVLKNAMIEKNKFGLLRKEQYFYVIKFHGFFLRVRIGSDPKNLERKKMLIRERQHYVSRLACDLVDRGVYVDQISGDEELQIVKIYKHKQKQYPIEVNYVAVRHPGYNNYA</sequence>
<dbReference type="WBParaSite" id="nRc.2.0.1.t21021-RA">
    <property type="protein sequence ID" value="nRc.2.0.1.t21021-RA"/>
    <property type="gene ID" value="nRc.2.0.1.g21021"/>
</dbReference>
<reference evidence="2" key="1">
    <citation type="submission" date="2022-11" db="UniProtKB">
        <authorList>
            <consortium name="WormBaseParasite"/>
        </authorList>
    </citation>
    <scope>IDENTIFICATION</scope>
</reference>
<organism evidence="1 2">
    <name type="scientific">Romanomermis culicivorax</name>
    <name type="common">Nematode worm</name>
    <dbReference type="NCBI Taxonomy" id="13658"/>
    <lineage>
        <taxon>Eukaryota</taxon>
        <taxon>Metazoa</taxon>
        <taxon>Ecdysozoa</taxon>
        <taxon>Nematoda</taxon>
        <taxon>Enoplea</taxon>
        <taxon>Dorylaimia</taxon>
        <taxon>Mermithida</taxon>
        <taxon>Mermithoidea</taxon>
        <taxon>Mermithidae</taxon>
        <taxon>Romanomermis</taxon>
    </lineage>
</organism>
<dbReference type="AlphaFoldDB" id="A0A915J3M7"/>
<evidence type="ECO:0000313" key="1">
    <source>
        <dbReference type="Proteomes" id="UP000887565"/>
    </source>
</evidence>
<accession>A0A915J3M7</accession>
<evidence type="ECO:0000313" key="2">
    <source>
        <dbReference type="WBParaSite" id="nRc.2.0.1.t21021-RA"/>
    </source>
</evidence>
<proteinExistence type="predicted"/>